<organism evidence="1 2">
    <name type="scientific">Hungatella hathewayi</name>
    <dbReference type="NCBI Taxonomy" id="154046"/>
    <lineage>
        <taxon>Bacteria</taxon>
        <taxon>Bacillati</taxon>
        <taxon>Bacillota</taxon>
        <taxon>Clostridia</taxon>
        <taxon>Lachnospirales</taxon>
        <taxon>Lachnospiraceae</taxon>
        <taxon>Hungatella</taxon>
    </lineage>
</organism>
<comment type="caution">
    <text evidence="1">The sequence shown here is derived from an EMBL/GenBank/DDBJ whole genome shotgun (WGS) entry which is preliminary data.</text>
</comment>
<evidence type="ECO:0000313" key="2">
    <source>
        <dbReference type="Proteomes" id="UP000261257"/>
    </source>
</evidence>
<protein>
    <submittedName>
        <fullName evidence="1">Uncharacterized protein</fullName>
    </submittedName>
</protein>
<evidence type="ECO:0000313" key="1">
    <source>
        <dbReference type="EMBL" id="RGL98328.1"/>
    </source>
</evidence>
<dbReference type="AlphaFoldDB" id="A0A3E4TZ63"/>
<sequence>MGDLDQIFEEIRAFTTRMNGEDEELTIHLFRSKVDMENNNELATKIFIKDKTDSVLESSYN</sequence>
<dbReference type="EMBL" id="QSSQ01000034">
    <property type="protein sequence ID" value="RGL98328.1"/>
    <property type="molecule type" value="Genomic_DNA"/>
</dbReference>
<gene>
    <name evidence="1" type="ORF">DXC39_24425</name>
</gene>
<reference evidence="1 2" key="1">
    <citation type="submission" date="2018-08" db="EMBL/GenBank/DDBJ databases">
        <title>A genome reference for cultivated species of the human gut microbiota.</title>
        <authorList>
            <person name="Zou Y."/>
            <person name="Xue W."/>
            <person name="Luo G."/>
        </authorList>
    </citation>
    <scope>NUCLEOTIDE SEQUENCE [LARGE SCALE GENOMIC DNA]</scope>
    <source>
        <strain evidence="1 2">TF05-11AC</strain>
    </source>
</reference>
<name>A0A3E4TZ63_9FIRM</name>
<accession>A0A3E4TZ63</accession>
<dbReference type="Proteomes" id="UP000261257">
    <property type="component" value="Unassembled WGS sequence"/>
</dbReference>
<proteinExistence type="predicted"/>